<dbReference type="NCBIfam" id="TIGR01076">
    <property type="entry name" value="sortase_fam"/>
    <property type="match status" value="1"/>
</dbReference>
<dbReference type="Gene3D" id="2.40.260.10">
    <property type="entry name" value="Sortase"/>
    <property type="match status" value="1"/>
</dbReference>
<evidence type="ECO:0000256" key="1">
    <source>
        <dbReference type="ARBA" id="ARBA00022801"/>
    </source>
</evidence>
<dbReference type="EMBL" id="JAATHJ010000026">
    <property type="protein sequence ID" value="NJP38635.1"/>
    <property type="molecule type" value="Genomic_DNA"/>
</dbReference>
<dbReference type="InterPro" id="IPR041999">
    <property type="entry name" value="Sortase_D_1"/>
</dbReference>
<feature type="active site" description="Acyl-thioester intermediate" evidence="2">
    <location>
        <position position="228"/>
    </location>
</feature>
<sequence length="249" mass="27038">MSEALERIEQGHDAAPAENRSTEDETSFLTSSVTNALTDITSALPSAISHNEEEETEQAANSETDDSVSANESNNSQQAEAATNEPGSEDASNSEEKEEVVENSTHANETSVASSFQAHENESFAVLDIPKLGRSLPIIEGTDADSLAKGVGRVASTAYPGEGEQIVLSGHRDTVFRDFGQLEIGDRFIVTTPYGEFEYEMRETEIVDEDDTSVIREMGEEVLVVSTCYPFHLVGTAPERYVIYAYPVS</sequence>
<feature type="compositionally biased region" description="Basic and acidic residues" evidence="3">
    <location>
        <begin position="1"/>
        <end position="12"/>
    </location>
</feature>
<accession>A0A969TVQ0</accession>
<proteinExistence type="predicted"/>
<feature type="compositionally biased region" description="Polar residues" evidence="3">
    <location>
        <begin position="105"/>
        <end position="114"/>
    </location>
</feature>
<feature type="compositionally biased region" description="Polar residues" evidence="3">
    <location>
        <begin position="27"/>
        <end position="44"/>
    </location>
</feature>
<reference evidence="4 5" key="1">
    <citation type="submission" date="2020-03" db="EMBL/GenBank/DDBJ databases">
        <title>Assessment of the enzymatic potential of alkaline-tolerant lipase obtained from Bacillus luteus H11 (technogenic soil) for the bioremediation of saline soils contaminated with petroleum substances.</title>
        <authorList>
            <person name="Kalwasinska A."/>
        </authorList>
    </citation>
    <scope>NUCLEOTIDE SEQUENCE [LARGE SCALE GENOMIC DNA]</scope>
    <source>
        <strain evidence="4 5">H11</strain>
    </source>
</reference>
<dbReference type="CDD" id="cd05828">
    <property type="entry name" value="Sortase_D_1"/>
    <property type="match status" value="1"/>
</dbReference>
<dbReference type="Proteomes" id="UP000752012">
    <property type="component" value="Unassembled WGS sequence"/>
</dbReference>
<dbReference type="AlphaFoldDB" id="A0A969TVQ0"/>
<dbReference type="SUPFAM" id="SSF63817">
    <property type="entry name" value="Sortase"/>
    <property type="match status" value="1"/>
</dbReference>
<feature type="compositionally biased region" description="Polar residues" evidence="3">
    <location>
        <begin position="67"/>
        <end position="81"/>
    </location>
</feature>
<evidence type="ECO:0000256" key="3">
    <source>
        <dbReference type="SAM" id="MobiDB-lite"/>
    </source>
</evidence>
<evidence type="ECO:0000313" key="5">
    <source>
        <dbReference type="Proteomes" id="UP000752012"/>
    </source>
</evidence>
<dbReference type="InterPro" id="IPR053525">
    <property type="entry name" value="Sortase_D"/>
</dbReference>
<evidence type="ECO:0000256" key="2">
    <source>
        <dbReference type="PIRSR" id="PIRSR605754-1"/>
    </source>
</evidence>
<name>A0A969TVQ0_9BACI</name>
<feature type="active site" description="Proton donor/acceptor" evidence="2">
    <location>
        <position position="171"/>
    </location>
</feature>
<comment type="caution">
    <text evidence="4">The sequence shown here is derived from an EMBL/GenBank/DDBJ whole genome shotgun (WGS) entry which is preliminary data.</text>
</comment>
<dbReference type="GO" id="GO:0016787">
    <property type="term" value="F:hydrolase activity"/>
    <property type="evidence" value="ECO:0007669"/>
    <property type="project" value="UniProtKB-KW"/>
</dbReference>
<gene>
    <name evidence="4" type="ORF">HCN83_13725</name>
</gene>
<organism evidence="4 5">
    <name type="scientific">Alkalicoccus luteus</name>
    <dbReference type="NCBI Taxonomy" id="1237094"/>
    <lineage>
        <taxon>Bacteria</taxon>
        <taxon>Bacillati</taxon>
        <taxon>Bacillota</taxon>
        <taxon>Bacilli</taxon>
        <taxon>Bacillales</taxon>
        <taxon>Bacillaceae</taxon>
        <taxon>Alkalicoccus</taxon>
    </lineage>
</organism>
<feature type="region of interest" description="Disordered" evidence="3">
    <location>
        <begin position="1"/>
        <end position="114"/>
    </location>
</feature>
<dbReference type="NCBIfam" id="NF033746">
    <property type="entry name" value="class_D_sortase"/>
    <property type="match status" value="1"/>
</dbReference>
<evidence type="ECO:0000313" key="4">
    <source>
        <dbReference type="EMBL" id="NJP38635.1"/>
    </source>
</evidence>
<keyword evidence="5" id="KW-1185">Reference proteome</keyword>
<dbReference type="InterPro" id="IPR005754">
    <property type="entry name" value="Sortase"/>
</dbReference>
<keyword evidence="1" id="KW-0378">Hydrolase</keyword>
<dbReference type="InterPro" id="IPR023365">
    <property type="entry name" value="Sortase_dom-sf"/>
</dbReference>
<dbReference type="Pfam" id="PF04203">
    <property type="entry name" value="Sortase"/>
    <property type="match status" value="1"/>
</dbReference>
<feature type="compositionally biased region" description="Acidic residues" evidence="3">
    <location>
        <begin position="92"/>
        <end position="101"/>
    </location>
</feature>
<protein>
    <submittedName>
        <fullName evidence="4">Class D sortase</fullName>
    </submittedName>
</protein>